<dbReference type="EMBL" id="MLJW01002201">
    <property type="protein sequence ID" value="OIQ75326.1"/>
    <property type="molecule type" value="Genomic_DNA"/>
</dbReference>
<protein>
    <submittedName>
        <fullName evidence="1">Uncharacterized protein</fullName>
    </submittedName>
</protein>
<proteinExistence type="predicted"/>
<dbReference type="AlphaFoldDB" id="A0A1J5PUP0"/>
<name>A0A1J5PUP0_9ZZZZ</name>
<reference evidence="1" key="1">
    <citation type="submission" date="2016-10" db="EMBL/GenBank/DDBJ databases">
        <title>Sequence of Gallionella enrichment culture.</title>
        <authorList>
            <person name="Poehlein A."/>
            <person name="Muehling M."/>
            <person name="Daniel R."/>
        </authorList>
    </citation>
    <scope>NUCLEOTIDE SEQUENCE</scope>
</reference>
<accession>A0A1J5PUP0</accession>
<evidence type="ECO:0000313" key="1">
    <source>
        <dbReference type="EMBL" id="OIQ75326.1"/>
    </source>
</evidence>
<comment type="caution">
    <text evidence="1">The sequence shown here is derived from an EMBL/GenBank/DDBJ whole genome shotgun (WGS) entry which is preliminary data.</text>
</comment>
<sequence length="61" mass="6793">MGMNMHLYMRWERKEEARQDALAQKYAVEKAAPGSLQPAPTLGYISLNANKSSAQAIDLVK</sequence>
<gene>
    <name evidence="1" type="ORF">GALL_430070</name>
</gene>
<organism evidence="1">
    <name type="scientific">mine drainage metagenome</name>
    <dbReference type="NCBI Taxonomy" id="410659"/>
    <lineage>
        <taxon>unclassified sequences</taxon>
        <taxon>metagenomes</taxon>
        <taxon>ecological metagenomes</taxon>
    </lineage>
</organism>